<keyword evidence="10" id="KW-1015">Disulfide bond</keyword>
<organism evidence="16 17">
    <name type="scientific">Oncorhynchus mykiss</name>
    <name type="common">Rainbow trout</name>
    <name type="synonym">Salmo gairdneri</name>
    <dbReference type="NCBI Taxonomy" id="8022"/>
    <lineage>
        <taxon>Eukaryota</taxon>
        <taxon>Metazoa</taxon>
        <taxon>Chordata</taxon>
        <taxon>Craniata</taxon>
        <taxon>Vertebrata</taxon>
        <taxon>Euteleostomi</taxon>
        <taxon>Actinopterygii</taxon>
        <taxon>Neopterygii</taxon>
        <taxon>Teleostei</taxon>
        <taxon>Protacanthopterygii</taxon>
        <taxon>Salmoniformes</taxon>
        <taxon>Salmonidae</taxon>
        <taxon>Salmoninae</taxon>
        <taxon>Oncorhynchus</taxon>
    </lineage>
</organism>
<proteinExistence type="inferred from homology"/>
<feature type="compositionally biased region" description="Acidic residues" evidence="13">
    <location>
        <begin position="178"/>
        <end position="190"/>
    </location>
</feature>
<evidence type="ECO:0000256" key="8">
    <source>
        <dbReference type="ARBA" id="ARBA00023018"/>
    </source>
</evidence>
<evidence type="ECO:0000256" key="13">
    <source>
        <dbReference type="SAM" id="MobiDB-lite"/>
    </source>
</evidence>
<accession>A0A8K9X3E1</accession>
<feature type="compositionally biased region" description="Polar residues" evidence="13">
    <location>
        <begin position="736"/>
        <end position="749"/>
    </location>
</feature>
<name>A0A8K9X3E1_ONCMY</name>
<dbReference type="InterPro" id="IPR019819">
    <property type="entry name" value="Carboxylesterase_B_CS"/>
</dbReference>
<sequence length="851" mass="95181">MWFLPRRNSLLSSQHQDHGDWHGAHIPSSISSLSITASFWILTFSWCLVAVRGQAYHPTVNTQYGKLRGVRVPLPSEILGPVDQYLGVPYAASPVGEKRFLPPEPPSSWSGIKNATHFAPVCPQNIHNAVPEIMMPIWFSFSLDIVASYIQDQNEDCLYLNIYVPTEDGAHAKKQPEDLSDNDGDEDEDIRDTGAKPVMVFIHGGSYMEGTGNMIDGSVLASYGNVIVITLNYRVGVLGFLSTGDQAAKGNYGLLDQIQALRWISENIGYFGGDSNRITVFGSGIGASCVSLLTLSHHSEGLFHRAIIQSGSALSSWAVNYQPVKYTRLLSEKVGCNVLDTLDMVDCLRKKSARELVEQDIQPARYHVAFGPVIDGDVIPDDPEILMEQGEFLNYDIMLGVNQGEGLRFVDNVVDSEDGISGNDFDFSVSDFVDSLYGYPEGKDTLRETIKFMYTDWADRDNPETRRKTLVALFTDHQWVEPSVVTADLHARYGSPTYFYAFYHHCQSLMKPAWSDAAHGDEVPYVFGIPMIGPTDLFPCNFSKNDIMLSAVVMTYWTNFAKTGDPNKPVPQDTKFIHTKANRFEEVAWSKYNPQDQLYLHIGLKPRVRDHYRATKVAFWKHLVPHLYNLHDMFHYTSTTTKVLYTCNMFDLKTWPFNTKRPPMSPAYNNEDNEAWNGDEETGPLVIENPRDYSTELSVTIAVGASLLFLNVLAFAALYYRKDKRREALGGRRGQPSPQTRHGQATSNDIGHHQGPNEEEIMSLQINQTHHECEAMGVGNPGNDGGLRLASLPDYTLTLRRSPDDIPLMTPNTITMIPNSLVGMPNLHPYNTFTAGFNSTGLPHSHSTTRV</sequence>
<evidence type="ECO:0000256" key="14">
    <source>
        <dbReference type="SAM" id="Phobius"/>
    </source>
</evidence>
<dbReference type="InterPro" id="IPR029058">
    <property type="entry name" value="AB_hydrolase_fold"/>
</dbReference>
<reference evidence="16" key="1">
    <citation type="submission" date="2020-07" db="EMBL/GenBank/DDBJ databases">
        <title>A long reads based de novo assembly of the rainbow trout Arlee double haploid line genome.</title>
        <authorList>
            <person name="Gao G."/>
            <person name="Palti Y."/>
        </authorList>
    </citation>
    <scope>NUCLEOTIDE SEQUENCE [LARGE SCALE GENOMIC DNA]</scope>
</reference>
<evidence type="ECO:0000256" key="3">
    <source>
        <dbReference type="ARBA" id="ARBA00022475"/>
    </source>
</evidence>
<evidence type="ECO:0000313" key="17">
    <source>
        <dbReference type="Proteomes" id="UP000694395"/>
    </source>
</evidence>
<dbReference type="Proteomes" id="UP000694395">
    <property type="component" value="Chromosome 31"/>
</dbReference>
<dbReference type="GO" id="GO:0042043">
    <property type="term" value="F:neurexin family protein binding"/>
    <property type="evidence" value="ECO:0007669"/>
    <property type="project" value="InterPro"/>
</dbReference>
<dbReference type="PROSITE" id="PS00941">
    <property type="entry name" value="CARBOXYLESTERASE_B_2"/>
    <property type="match status" value="1"/>
</dbReference>
<keyword evidence="11" id="KW-0325">Glycoprotein</keyword>
<dbReference type="SUPFAM" id="SSF53474">
    <property type="entry name" value="alpha/beta-Hydrolases"/>
    <property type="match status" value="1"/>
</dbReference>
<keyword evidence="3" id="KW-1003">Cell membrane</keyword>
<evidence type="ECO:0000256" key="4">
    <source>
        <dbReference type="ARBA" id="ARBA00022692"/>
    </source>
</evidence>
<evidence type="ECO:0000256" key="10">
    <source>
        <dbReference type="ARBA" id="ARBA00023157"/>
    </source>
</evidence>
<dbReference type="GO" id="GO:0007416">
    <property type="term" value="P:synapse assembly"/>
    <property type="evidence" value="ECO:0007669"/>
    <property type="project" value="UniProtKB-ARBA"/>
</dbReference>
<comment type="similarity">
    <text evidence="2">Belongs to the type-B carboxylesterase/lipase family.</text>
</comment>
<dbReference type="InterPro" id="IPR002018">
    <property type="entry name" value="CarbesteraseB"/>
</dbReference>
<keyword evidence="8" id="KW-0770">Synapse</keyword>
<dbReference type="PANTHER" id="PTHR43903">
    <property type="entry name" value="NEUROLIGIN"/>
    <property type="match status" value="1"/>
</dbReference>
<dbReference type="Pfam" id="PF00135">
    <property type="entry name" value="COesterase"/>
    <property type="match status" value="1"/>
</dbReference>
<feature type="domain" description="Carboxylesterase type B" evidence="15">
    <location>
        <begin position="58"/>
        <end position="620"/>
    </location>
</feature>
<keyword evidence="7 14" id="KW-1133">Transmembrane helix</keyword>
<evidence type="ECO:0000313" key="16">
    <source>
        <dbReference type="Ensembl" id="ENSOMYP00000127225.1"/>
    </source>
</evidence>
<keyword evidence="9 14" id="KW-0472">Membrane</keyword>
<dbReference type="PRINTS" id="PR01090">
    <property type="entry name" value="NEUROLIGIN"/>
</dbReference>
<dbReference type="Gene3D" id="3.40.50.1820">
    <property type="entry name" value="alpha/beta hydrolase"/>
    <property type="match status" value="1"/>
</dbReference>
<feature type="region of interest" description="Disordered" evidence="13">
    <location>
        <begin position="728"/>
        <end position="755"/>
    </location>
</feature>
<evidence type="ECO:0000256" key="6">
    <source>
        <dbReference type="ARBA" id="ARBA00022889"/>
    </source>
</evidence>
<evidence type="ECO:0000256" key="9">
    <source>
        <dbReference type="ARBA" id="ARBA00023136"/>
    </source>
</evidence>
<evidence type="ECO:0000256" key="5">
    <source>
        <dbReference type="ARBA" id="ARBA00022729"/>
    </source>
</evidence>
<dbReference type="FunFam" id="3.40.50.1820:FF:000001">
    <property type="entry name" value="Neuroligin 3 isoform"/>
    <property type="match status" value="1"/>
</dbReference>
<evidence type="ECO:0000256" key="12">
    <source>
        <dbReference type="ARBA" id="ARBA00034103"/>
    </source>
</evidence>
<evidence type="ECO:0000256" key="2">
    <source>
        <dbReference type="ARBA" id="ARBA00005964"/>
    </source>
</evidence>
<dbReference type="AlphaFoldDB" id="A0A8K9X3E1"/>
<reference evidence="16" key="2">
    <citation type="submission" date="2025-08" db="UniProtKB">
        <authorList>
            <consortium name="Ensembl"/>
        </authorList>
    </citation>
    <scope>IDENTIFICATION</scope>
</reference>
<dbReference type="InterPro" id="IPR000460">
    <property type="entry name" value="Nlgn"/>
</dbReference>
<protein>
    <submittedName>
        <fullName evidence="16">Neuroligin 3a</fullName>
    </submittedName>
</protein>
<evidence type="ECO:0000259" key="15">
    <source>
        <dbReference type="Pfam" id="PF00135"/>
    </source>
</evidence>
<dbReference type="GeneTree" id="ENSGT00940000159580"/>
<feature type="region of interest" description="Disordered" evidence="13">
    <location>
        <begin position="171"/>
        <end position="191"/>
    </location>
</feature>
<evidence type="ECO:0000256" key="1">
    <source>
        <dbReference type="ARBA" id="ARBA00004251"/>
    </source>
</evidence>
<keyword evidence="4 14" id="KW-0812">Transmembrane</keyword>
<evidence type="ECO:0000256" key="7">
    <source>
        <dbReference type="ARBA" id="ARBA00022989"/>
    </source>
</evidence>
<evidence type="ECO:0000256" key="11">
    <source>
        <dbReference type="ARBA" id="ARBA00023180"/>
    </source>
</evidence>
<keyword evidence="5" id="KW-0732">Signal</keyword>
<reference evidence="16" key="3">
    <citation type="submission" date="2025-09" db="UniProtKB">
        <authorList>
            <consortium name="Ensembl"/>
        </authorList>
    </citation>
    <scope>IDENTIFICATION</scope>
</reference>
<keyword evidence="17" id="KW-1185">Reference proteome</keyword>
<keyword evidence="6" id="KW-0130">Cell adhesion</keyword>
<dbReference type="GO" id="GO:0045202">
    <property type="term" value="C:synapse"/>
    <property type="evidence" value="ECO:0007669"/>
    <property type="project" value="UniProtKB-SubCell"/>
</dbReference>
<dbReference type="Ensembl" id="ENSOMYT00000152418.1">
    <property type="protein sequence ID" value="ENSOMYP00000127225.1"/>
    <property type="gene ID" value="ENSOMYG00000048600.1"/>
</dbReference>
<comment type="subcellular location">
    <subcellularLocation>
        <location evidence="1">Cell membrane</location>
        <topology evidence="1">Single-pass type I membrane protein</topology>
    </subcellularLocation>
    <subcellularLocation>
        <location evidence="12">Synapse</location>
    </subcellularLocation>
</comment>
<dbReference type="InterPro" id="IPR051093">
    <property type="entry name" value="Neuroligin/BSAL"/>
</dbReference>
<dbReference type="GO" id="GO:0005886">
    <property type="term" value="C:plasma membrane"/>
    <property type="evidence" value="ECO:0007669"/>
    <property type="project" value="UniProtKB-SubCell"/>
</dbReference>
<feature type="transmembrane region" description="Helical" evidence="14">
    <location>
        <begin position="697"/>
        <end position="720"/>
    </location>
</feature>
<dbReference type="GO" id="GO:0007155">
    <property type="term" value="P:cell adhesion"/>
    <property type="evidence" value="ECO:0007669"/>
    <property type="project" value="UniProtKB-KW"/>
</dbReference>